<dbReference type="Gene3D" id="3.40.50.1820">
    <property type="entry name" value="alpha/beta hydrolase"/>
    <property type="match status" value="1"/>
</dbReference>
<name>A0ABS7AAE1_9PROT</name>
<dbReference type="PANTHER" id="PTHR48081:SF8">
    <property type="entry name" value="ALPHA_BETA HYDROLASE FOLD-3 DOMAIN-CONTAINING PROTEIN-RELATED"/>
    <property type="match status" value="1"/>
</dbReference>
<dbReference type="EMBL" id="JAHYBZ010000005">
    <property type="protein sequence ID" value="MBW6399267.1"/>
    <property type="molecule type" value="Genomic_DNA"/>
</dbReference>
<proteinExistence type="predicted"/>
<sequence>MERDIPYAEAAIGYAGGAGPMRMVTLTFDAYLPDSGGHASAPALVLAFGGAFHRGSKEDDTFPSAGAYGPNTAIAEYCRCFAAEGIACFSVRYRLAPDDPDPGTTPLLTHPEGVPMGRIDQVRQIMGLPSITPVEMAGVMEAAMDDVAAAARAIRARAEEFGIDPERLVLGGWSAGARCALYAAYAERVPCAGVVALSGVMQPEDVRAYLTPDRHHPPLLLVAAENDLGYVVTGVEQTAQGMRAAGGDVRVVRVPVRDHWYAADAPTDTGETVYASIRSALSRWIAA</sequence>
<dbReference type="InterPro" id="IPR029058">
    <property type="entry name" value="AB_hydrolase_fold"/>
</dbReference>
<evidence type="ECO:0000256" key="1">
    <source>
        <dbReference type="ARBA" id="ARBA00022801"/>
    </source>
</evidence>
<evidence type="ECO:0000313" key="3">
    <source>
        <dbReference type="EMBL" id="MBW6399267.1"/>
    </source>
</evidence>
<protein>
    <submittedName>
        <fullName evidence="3">Alpha/beta hydrolase fold domain-containing protein</fullName>
    </submittedName>
</protein>
<dbReference type="SUPFAM" id="SSF53474">
    <property type="entry name" value="alpha/beta-Hydrolases"/>
    <property type="match status" value="1"/>
</dbReference>
<dbReference type="InterPro" id="IPR003140">
    <property type="entry name" value="PLipase/COase/thioEstase"/>
</dbReference>
<feature type="domain" description="Phospholipase/carboxylesterase/thioesterase" evidence="2">
    <location>
        <begin position="155"/>
        <end position="203"/>
    </location>
</feature>
<dbReference type="PANTHER" id="PTHR48081">
    <property type="entry name" value="AB HYDROLASE SUPERFAMILY PROTEIN C4A8.06C"/>
    <property type="match status" value="1"/>
</dbReference>
<dbReference type="GO" id="GO:0016787">
    <property type="term" value="F:hydrolase activity"/>
    <property type="evidence" value="ECO:0007669"/>
    <property type="project" value="UniProtKB-KW"/>
</dbReference>
<evidence type="ECO:0000313" key="4">
    <source>
        <dbReference type="Proteomes" id="UP001196565"/>
    </source>
</evidence>
<dbReference type="Proteomes" id="UP001196565">
    <property type="component" value="Unassembled WGS sequence"/>
</dbReference>
<keyword evidence="1 3" id="KW-0378">Hydrolase</keyword>
<gene>
    <name evidence="3" type="ORF">KPL78_15505</name>
</gene>
<reference evidence="3 4" key="1">
    <citation type="submission" date="2021-07" db="EMBL/GenBank/DDBJ databases">
        <authorList>
            <person name="So Y."/>
        </authorList>
    </citation>
    <scope>NUCLEOTIDE SEQUENCE [LARGE SCALE GENOMIC DNA]</scope>
    <source>
        <strain evidence="3 4">HJA6</strain>
    </source>
</reference>
<dbReference type="InterPro" id="IPR050300">
    <property type="entry name" value="GDXG_lipolytic_enzyme"/>
</dbReference>
<comment type="caution">
    <text evidence="3">The sequence shown here is derived from an EMBL/GenBank/DDBJ whole genome shotgun (WGS) entry which is preliminary data.</text>
</comment>
<organism evidence="3 4">
    <name type="scientific">Roseomonas alba</name>
    <dbReference type="NCBI Taxonomy" id="2846776"/>
    <lineage>
        <taxon>Bacteria</taxon>
        <taxon>Pseudomonadati</taxon>
        <taxon>Pseudomonadota</taxon>
        <taxon>Alphaproteobacteria</taxon>
        <taxon>Acetobacterales</taxon>
        <taxon>Roseomonadaceae</taxon>
        <taxon>Roseomonas</taxon>
    </lineage>
</organism>
<dbReference type="RefSeq" id="WP_219763880.1">
    <property type="nucleotide sequence ID" value="NZ_JAHYBZ010000005.1"/>
</dbReference>
<evidence type="ECO:0000259" key="2">
    <source>
        <dbReference type="Pfam" id="PF02230"/>
    </source>
</evidence>
<keyword evidence="4" id="KW-1185">Reference proteome</keyword>
<accession>A0ABS7AAE1</accession>
<dbReference type="Pfam" id="PF02230">
    <property type="entry name" value="Abhydrolase_2"/>
    <property type="match status" value="1"/>
</dbReference>